<dbReference type="GO" id="GO:0016491">
    <property type="term" value="F:oxidoreductase activity"/>
    <property type="evidence" value="ECO:0007669"/>
    <property type="project" value="UniProtKB-KW"/>
</dbReference>
<accession>A0A8K0WDB5</accession>
<evidence type="ECO:0000313" key="6">
    <source>
        <dbReference type="EMBL" id="KAH7250966.1"/>
    </source>
</evidence>
<feature type="chain" id="PRO_5035430486" description="NAD(P)-binding domain-containing protein" evidence="4">
    <location>
        <begin position="21"/>
        <end position="281"/>
    </location>
</feature>
<evidence type="ECO:0000256" key="3">
    <source>
        <dbReference type="ARBA" id="ARBA00023002"/>
    </source>
</evidence>
<dbReference type="InterPro" id="IPR016040">
    <property type="entry name" value="NAD(P)-bd_dom"/>
</dbReference>
<gene>
    <name evidence="6" type="ORF">BKA59DRAFT_393214</name>
</gene>
<dbReference type="InterPro" id="IPR051609">
    <property type="entry name" value="NmrA/Isoflavone_reductase-like"/>
</dbReference>
<evidence type="ECO:0000256" key="4">
    <source>
        <dbReference type="SAM" id="SignalP"/>
    </source>
</evidence>
<feature type="signal peptide" evidence="4">
    <location>
        <begin position="1"/>
        <end position="20"/>
    </location>
</feature>
<protein>
    <recommendedName>
        <fullName evidence="5">NAD(P)-binding domain-containing protein</fullName>
    </recommendedName>
</protein>
<feature type="domain" description="NAD(P)-binding" evidence="5">
    <location>
        <begin position="12"/>
        <end position="110"/>
    </location>
</feature>
<dbReference type="Proteomes" id="UP000813427">
    <property type="component" value="Unassembled WGS sequence"/>
</dbReference>
<comment type="caution">
    <text evidence="6">The sequence shown here is derived from an EMBL/GenBank/DDBJ whole genome shotgun (WGS) entry which is preliminary data.</text>
</comment>
<dbReference type="Gene3D" id="3.40.50.720">
    <property type="entry name" value="NAD(P)-binding Rossmann-like Domain"/>
    <property type="match status" value="1"/>
</dbReference>
<dbReference type="SUPFAM" id="SSF51735">
    <property type="entry name" value="NAD(P)-binding Rossmann-fold domains"/>
    <property type="match status" value="1"/>
</dbReference>
<reference evidence="6" key="1">
    <citation type="journal article" date="2021" name="Nat. Commun.">
        <title>Genetic determinants of endophytism in the Arabidopsis root mycobiome.</title>
        <authorList>
            <person name="Mesny F."/>
            <person name="Miyauchi S."/>
            <person name="Thiergart T."/>
            <person name="Pickel B."/>
            <person name="Atanasova L."/>
            <person name="Karlsson M."/>
            <person name="Huettel B."/>
            <person name="Barry K.W."/>
            <person name="Haridas S."/>
            <person name="Chen C."/>
            <person name="Bauer D."/>
            <person name="Andreopoulos W."/>
            <person name="Pangilinan J."/>
            <person name="LaButti K."/>
            <person name="Riley R."/>
            <person name="Lipzen A."/>
            <person name="Clum A."/>
            <person name="Drula E."/>
            <person name="Henrissat B."/>
            <person name="Kohler A."/>
            <person name="Grigoriev I.V."/>
            <person name="Martin F.M."/>
            <person name="Hacquard S."/>
        </authorList>
    </citation>
    <scope>NUCLEOTIDE SEQUENCE</scope>
    <source>
        <strain evidence="6">MPI-SDFR-AT-0068</strain>
    </source>
</reference>
<evidence type="ECO:0000259" key="5">
    <source>
        <dbReference type="Pfam" id="PF13460"/>
    </source>
</evidence>
<dbReference type="Pfam" id="PF13460">
    <property type="entry name" value="NAD_binding_10"/>
    <property type="match status" value="1"/>
</dbReference>
<dbReference type="EMBL" id="JAGPXF010000003">
    <property type="protein sequence ID" value="KAH7250966.1"/>
    <property type="molecule type" value="Genomic_DNA"/>
</dbReference>
<keyword evidence="7" id="KW-1185">Reference proteome</keyword>
<proteinExistence type="inferred from homology"/>
<dbReference type="InterPro" id="IPR036291">
    <property type="entry name" value="NAD(P)-bd_dom_sf"/>
</dbReference>
<organism evidence="6 7">
    <name type="scientific">Fusarium tricinctum</name>
    <dbReference type="NCBI Taxonomy" id="61284"/>
    <lineage>
        <taxon>Eukaryota</taxon>
        <taxon>Fungi</taxon>
        <taxon>Dikarya</taxon>
        <taxon>Ascomycota</taxon>
        <taxon>Pezizomycotina</taxon>
        <taxon>Sordariomycetes</taxon>
        <taxon>Hypocreomycetidae</taxon>
        <taxon>Hypocreales</taxon>
        <taxon>Nectriaceae</taxon>
        <taxon>Fusarium</taxon>
        <taxon>Fusarium tricinctum species complex</taxon>
    </lineage>
</organism>
<comment type="similarity">
    <text evidence="1">Belongs to the NmrA-type oxidoreductase family. Isoflavone reductase subfamily.</text>
</comment>
<dbReference type="OrthoDB" id="419598at2759"/>
<dbReference type="AlphaFoldDB" id="A0A8K0WDB5"/>
<keyword evidence="2" id="KW-0521">NADP</keyword>
<keyword evidence="3" id="KW-0560">Oxidoreductase</keyword>
<dbReference type="PANTHER" id="PTHR47706">
    <property type="entry name" value="NMRA-LIKE FAMILY PROTEIN"/>
    <property type="match status" value="1"/>
</dbReference>
<evidence type="ECO:0000256" key="2">
    <source>
        <dbReference type="ARBA" id="ARBA00022857"/>
    </source>
</evidence>
<keyword evidence="4" id="KW-0732">Signal</keyword>
<evidence type="ECO:0000256" key="1">
    <source>
        <dbReference type="ARBA" id="ARBA00005725"/>
    </source>
</evidence>
<dbReference type="PANTHER" id="PTHR47706:SF9">
    <property type="entry name" value="NMRA-LIKE DOMAIN-CONTAINING PROTEIN-RELATED"/>
    <property type="match status" value="1"/>
</dbReference>
<sequence>MTVVGVAGLTAKFALCLVKALQEYPDVTIRGFCRSPKKLPQAALDRYNIDIVQGEYDDEDAAQAFARGCDILICCYYGDADVMTRGQKVLIDACVKESVPRYVPSDFSKVLGVHVLVGALMETFWSPFFHIFDSSTATISYWGTGNEKWELTMYETAAAYTAALIVDKNASGVFRFWGDCKSVVEIKESYEKFYQSPLHLKHLGSLDELYSTVRSQFERHPNDIMTWAPGCFAYWCTNGIAALGDNLDSQKYPTVATVDLEGFFQSHKKQDIPTADERLGF</sequence>
<evidence type="ECO:0000313" key="7">
    <source>
        <dbReference type="Proteomes" id="UP000813427"/>
    </source>
</evidence>
<name>A0A8K0WDB5_9HYPO</name>